<dbReference type="PANTHER" id="PTHR33098">
    <property type="entry name" value="COTTON FIBER (DUF761)"/>
    <property type="match status" value="1"/>
</dbReference>
<protein>
    <recommendedName>
        <fullName evidence="2">DUF761 domain-containing protein</fullName>
    </recommendedName>
</protein>
<accession>A0A2N9GMG8</accession>
<evidence type="ECO:0008006" key="2">
    <source>
        <dbReference type="Google" id="ProtNLM"/>
    </source>
</evidence>
<sequence>MSRSSLAKKVHLAKKAWKSFTITLQSKFHKLKNSKVIKTTTHRLLAMRSFRSLFPFKKHPLTKSSCRYSQHYYQHHNNQPQKNFSAIHIDQLFDEPVSVHTKNRHAHAHAETSKGKEVLDEKISPTKSNSIYSVEDAWKVVVASSPHLQVDERAEEFISKFREEMKLQKERSILEFQEMLDRSA</sequence>
<dbReference type="AlphaFoldDB" id="A0A2N9GMG8"/>
<reference evidence="1" key="1">
    <citation type="submission" date="2018-02" db="EMBL/GenBank/DDBJ databases">
        <authorList>
            <person name="Cohen D.B."/>
            <person name="Kent A.D."/>
        </authorList>
    </citation>
    <scope>NUCLEOTIDE SEQUENCE</scope>
</reference>
<dbReference type="InterPro" id="IPR008480">
    <property type="entry name" value="DUF761_pln"/>
</dbReference>
<dbReference type="Pfam" id="PF05553">
    <property type="entry name" value="DUF761"/>
    <property type="match status" value="1"/>
</dbReference>
<evidence type="ECO:0000313" key="1">
    <source>
        <dbReference type="EMBL" id="SPD00812.1"/>
    </source>
</evidence>
<gene>
    <name evidence="1" type="ORF">FSB_LOCUS28694</name>
</gene>
<name>A0A2N9GMG8_FAGSY</name>
<dbReference type="PANTHER" id="PTHR33098:SF3">
    <property type="entry name" value="COTTON FIBER PROTEIN"/>
    <property type="match status" value="1"/>
</dbReference>
<dbReference type="EMBL" id="OIVN01002124">
    <property type="protein sequence ID" value="SPD00812.1"/>
    <property type="molecule type" value="Genomic_DNA"/>
</dbReference>
<proteinExistence type="predicted"/>
<organism evidence="1">
    <name type="scientific">Fagus sylvatica</name>
    <name type="common">Beechnut</name>
    <dbReference type="NCBI Taxonomy" id="28930"/>
    <lineage>
        <taxon>Eukaryota</taxon>
        <taxon>Viridiplantae</taxon>
        <taxon>Streptophyta</taxon>
        <taxon>Embryophyta</taxon>
        <taxon>Tracheophyta</taxon>
        <taxon>Spermatophyta</taxon>
        <taxon>Magnoliopsida</taxon>
        <taxon>eudicotyledons</taxon>
        <taxon>Gunneridae</taxon>
        <taxon>Pentapetalae</taxon>
        <taxon>rosids</taxon>
        <taxon>fabids</taxon>
        <taxon>Fagales</taxon>
        <taxon>Fagaceae</taxon>
        <taxon>Fagus</taxon>
    </lineage>
</organism>